<evidence type="ECO:0000256" key="4">
    <source>
        <dbReference type="SAM" id="Coils"/>
    </source>
</evidence>
<feature type="compositionally biased region" description="Acidic residues" evidence="5">
    <location>
        <begin position="1"/>
        <end position="12"/>
    </location>
</feature>
<evidence type="ECO:0000313" key="8">
    <source>
        <dbReference type="Proteomes" id="UP000188318"/>
    </source>
</evidence>
<feature type="compositionally biased region" description="Polar residues" evidence="5">
    <location>
        <begin position="13"/>
        <end position="23"/>
    </location>
</feature>
<protein>
    <recommendedName>
        <fullName evidence="6">Chromo domain-containing protein</fullName>
    </recommendedName>
</protein>
<feature type="compositionally biased region" description="Polar residues" evidence="5">
    <location>
        <begin position="266"/>
        <end position="276"/>
    </location>
</feature>
<dbReference type="InterPro" id="IPR023780">
    <property type="entry name" value="Chromo_domain"/>
</dbReference>
<evidence type="ECO:0000256" key="2">
    <source>
        <dbReference type="ARBA" id="ARBA00011353"/>
    </source>
</evidence>
<gene>
    <name evidence="7" type="ORF">ASPCADRAFT_207216</name>
</gene>
<dbReference type="PANTHER" id="PTHR22812">
    <property type="entry name" value="CHROMOBOX PROTEIN"/>
    <property type="match status" value="1"/>
</dbReference>
<feature type="compositionally biased region" description="Basic and acidic residues" evidence="5">
    <location>
        <begin position="277"/>
        <end position="286"/>
    </location>
</feature>
<comment type="subcellular location">
    <subcellularLocation>
        <location evidence="1">Nucleus</location>
    </subcellularLocation>
</comment>
<feature type="region of interest" description="Disordered" evidence="5">
    <location>
        <begin position="1"/>
        <end position="23"/>
    </location>
</feature>
<dbReference type="EMBL" id="KV907499">
    <property type="protein sequence ID" value="OOF95883.1"/>
    <property type="molecule type" value="Genomic_DNA"/>
</dbReference>
<dbReference type="Proteomes" id="UP000188318">
    <property type="component" value="Unassembled WGS sequence"/>
</dbReference>
<evidence type="ECO:0000256" key="5">
    <source>
        <dbReference type="SAM" id="MobiDB-lite"/>
    </source>
</evidence>
<reference evidence="8" key="1">
    <citation type="journal article" date="2017" name="Genome Biol.">
        <title>Comparative genomics reveals high biological diversity and specific adaptations in the industrially and medically important fungal genus Aspergillus.</title>
        <authorList>
            <person name="de Vries R.P."/>
            <person name="Riley R."/>
            <person name="Wiebenga A."/>
            <person name="Aguilar-Osorio G."/>
            <person name="Amillis S."/>
            <person name="Uchima C.A."/>
            <person name="Anderluh G."/>
            <person name="Asadollahi M."/>
            <person name="Askin M."/>
            <person name="Barry K."/>
            <person name="Battaglia E."/>
            <person name="Bayram O."/>
            <person name="Benocci T."/>
            <person name="Braus-Stromeyer S.A."/>
            <person name="Caldana C."/>
            <person name="Canovas D."/>
            <person name="Cerqueira G.C."/>
            <person name="Chen F."/>
            <person name="Chen W."/>
            <person name="Choi C."/>
            <person name="Clum A."/>
            <person name="Dos Santos R.A."/>
            <person name="Damasio A.R."/>
            <person name="Diallinas G."/>
            <person name="Emri T."/>
            <person name="Fekete E."/>
            <person name="Flipphi M."/>
            <person name="Freyberg S."/>
            <person name="Gallo A."/>
            <person name="Gournas C."/>
            <person name="Habgood R."/>
            <person name="Hainaut M."/>
            <person name="Harispe M.L."/>
            <person name="Henrissat B."/>
            <person name="Hilden K.S."/>
            <person name="Hope R."/>
            <person name="Hossain A."/>
            <person name="Karabika E."/>
            <person name="Karaffa L."/>
            <person name="Karanyi Z."/>
            <person name="Krasevec N."/>
            <person name="Kuo A."/>
            <person name="Kusch H."/>
            <person name="LaButti K."/>
            <person name="Lagendijk E.L."/>
            <person name="Lapidus A."/>
            <person name="Levasseur A."/>
            <person name="Lindquist E."/>
            <person name="Lipzen A."/>
            <person name="Logrieco A.F."/>
            <person name="MacCabe A."/>
            <person name="Maekelae M.R."/>
            <person name="Malavazi I."/>
            <person name="Melin P."/>
            <person name="Meyer V."/>
            <person name="Mielnichuk N."/>
            <person name="Miskei M."/>
            <person name="Molnar A.P."/>
            <person name="Mule G."/>
            <person name="Ngan C.Y."/>
            <person name="Orejas M."/>
            <person name="Orosz E."/>
            <person name="Ouedraogo J.P."/>
            <person name="Overkamp K.M."/>
            <person name="Park H.-S."/>
            <person name="Perrone G."/>
            <person name="Piumi F."/>
            <person name="Punt P.J."/>
            <person name="Ram A.F."/>
            <person name="Ramon A."/>
            <person name="Rauscher S."/>
            <person name="Record E."/>
            <person name="Riano-Pachon D.M."/>
            <person name="Robert V."/>
            <person name="Roehrig J."/>
            <person name="Ruller R."/>
            <person name="Salamov A."/>
            <person name="Salih N.S."/>
            <person name="Samson R.A."/>
            <person name="Sandor E."/>
            <person name="Sanguinetti M."/>
            <person name="Schuetze T."/>
            <person name="Sepcic K."/>
            <person name="Shelest E."/>
            <person name="Sherlock G."/>
            <person name="Sophianopoulou V."/>
            <person name="Squina F.M."/>
            <person name="Sun H."/>
            <person name="Susca A."/>
            <person name="Todd R.B."/>
            <person name="Tsang A."/>
            <person name="Unkles S.E."/>
            <person name="van de Wiele N."/>
            <person name="van Rossen-Uffink D."/>
            <person name="Oliveira J.V."/>
            <person name="Vesth T.C."/>
            <person name="Visser J."/>
            <person name="Yu J.-H."/>
            <person name="Zhou M."/>
            <person name="Andersen M.R."/>
            <person name="Archer D.B."/>
            <person name="Baker S.E."/>
            <person name="Benoit I."/>
            <person name="Brakhage A.A."/>
            <person name="Braus G.H."/>
            <person name="Fischer R."/>
            <person name="Frisvad J.C."/>
            <person name="Goldman G.H."/>
            <person name="Houbraken J."/>
            <person name="Oakley B."/>
            <person name="Pocsi I."/>
            <person name="Scazzocchio C."/>
            <person name="Seiboth B."/>
            <person name="vanKuyk P.A."/>
            <person name="Wortman J."/>
            <person name="Dyer P.S."/>
            <person name="Grigoriev I.V."/>
        </authorList>
    </citation>
    <scope>NUCLEOTIDE SEQUENCE [LARGE SCALE GENOMIC DNA]</scope>
    <source>
        <strain evidence="8">ITEM 5010</strain>
    </source>
</reference>
<sequence length="983" mass="111320">MTESQDESDDDISVSSTVASPQASEYEVEAILAECRFPDQMRYLVKWANYPEWRSSWEPAEAFSTNETLDDWQRRKREIAAGTREEFDVAKWEQMMLKVEEERQERQRRRKAKRRRLGLFADNTTSQAITDGSKIQTSSGSSHVSKQTTQITPSDHTPGSHAMLFGKPIRTPKRIVSKPPLVMFGSGQKPAPAGPRATKTAQETDQKWFSHLSTRWKHEKAKFREPPPDITQLELVRPSEWPSRTALPIQKPGPRHATPSPDRESNQTGTGLSVSHTETDTSHDAPRLTTNVDPSPSMIPASPRRDHSQPGRLNEPSGDVIPNLPRREPGPRAKSVSGRFCNPYEVLVDMYYGPDKKAIGLARLCGLNTLSAKNLIHTKDGLYIEVWFQHLCTLEDYRVLCHNATRNRTFCTGWIEGFDDTEPNVYRMAQELERGSLMAIFPGQETNNVLIAFPFNSPMFESLGYIPRVRPDTFLKVIVRTPLESLASIDRLHSRIGADDRKSDSPVRDSSRCKVLEGEPDAIVDKTNSSPMSISPIPDIADAVKQEYSLKPLGLAPTEVIDLTNYRLAPGEPMEIDQQQSSAPAAGEQQLISALATADLDAVFKDTFGASYEALVKVNAAEKIQMAEAFYLMFNSETLQQELLTLQAWLNLHNPVIYSSHQEGDWEKFARTVSVGVVLFHESFVDFHTLPFFKNLISKPFNFWSVSLNKPLEYAERPSHFQRIFPHGGVILITEDFMLGEPDGTIIILAWFNDWIKKKFPGNWKIMFRPAVMDWLLKQPEPADESKHGIWLTMYRLILQSCNPSAYDTTSGDVLTGATDEYFESNAISPPDLPDYGIRTEEDHPDIPKGLTQTQRNTDHLIEFFAGWGLVHRHRYRRFVVLTRMKPLPRWESWQHIEIKYGAKDFMKTFKVDYRHYWSKLNASSIKPSTTGESKAQPVPFTPHTPRAPAPAPVAHGLSNEMDGTRYGRLPGSGLPSYPEPYR</sequence>
<feature type="region of interest" description="Disordered" evidence="5">
    <location>
        <begin position="926"/>
        <end position="983"/>
    </location>
</feature>
<feature type="coiled-coil region" evidence="4">
    <location>
        <begin position="89"/>
        <end position="116"/>
    </location>
</feature>
<organism evidence="7 8">
    <name type="scientific">Aspergillus carbonarius (strain ITEM 5010)</name>
    <dbReference type="NCBI Taxonomy" id="602072"/>
    <lineage>
        <taxon>Eukaryota</taxon>
        <taxon>Fungi</taxon>
        <taxon>Dikarya</taxon>
        <taxon>Ascomycota</taxon>
        <taxon>Pezizomycotina</taxon>
        <taxon>Eurotiomycetes</taxon>
        <taxon>Eurotiomycetidae</taxon>
        <taxon>Eurotiales</taxon>
        <taxon>Aspergillaceae</taxon>
        <taxon>Aspergillus</taxon>
        <taxon>Aspergillus subgen. Circumdati</taxon>
    </lineage>
</organism>
<name>A0A1R3RN31_ASPC5</name>
<dbReference type="SMART" id="SM00298">
    <property type="entry name" value="CHROMO"/>
    <property type="match status" value="1"/>
</dbReference>
<dbReference type="AlphaFoldDB" id="A0A1R3RN31"/>
<dbReference type="InterPro" id="IPR000953">
    <property type="entry name" value="Chromo/chromo_shadow_dom"/>
</dbReference>
<evidence type="ECO:0000256" key="3">
    <source>
        <dbReference type="ARBA" id="ARBA00023242"/>
    </source>
</evidence>
<dbReference type="Pfam" id="PF00385">
    <property type="entry name" value="Chromo"/>
    <property type="match status" value="1"/>
</dbReference>
<feature type="compositionally biased region" description="Pro residues" evidence="5">
    <location>
        <begin position="940"/>
        <end position="952"/>
    </location>
</feature>
<feature type="region of interest" description="Disordered" evidence="5">
    <location>
        <begin position="132"/>
        <end position="170"/>
    </location>
</feature>
<dbReference type="OMA" id="WKIMFRP"/>
<comment type="subunit">
    <text evidence="2">Component of the NuA4 histone acetyltransferase complex.</text>
</comment>
<dbReference type="STRING" id="602072.A0A1R3RN31"/>
<dbReference type="PROSITE" id="PS50013">
    <property type="entry name" value="CHROMO_2"/>
    <property type="match status" value="1"/>
</dbReference>
<dbReference type="VEuPathDB" id="FungiDB:ASPCADRAFT_207216"/>
<dbReference type="GO" id="GO:0005634">
    <property type="term" value="C:nucleus"/>
    <property type="evidence" value="ECO:0007669"/>
    <property type="project" value="UniProtKB-SubCell"/>
</dbReference>
<dbReference type="InterPro" id="IPR051219">
    <property type="entry name" value="Heterochromatin_chromo-domain"/>
</dbReference>
<dbReference type="Gene3D" id="2.40.50.40">
    <property type="match status" value="1"/>
</dbReference>
<dbReference type="CDD" id="cd18966">
    <property type="entry name" value="chromodomain"/>
    <property type="match status" value="1"/>
</dbReference>
<dbReference type="OrthoDB" id="1918685at2759"/>
<feature type="compositionally biased region" description="Polar residues" evidence="5">
    <location>
        <begin position="132"/>
        <end position="157"/>
    </location>
</feature>
<keyword evidence="3" id="KW-0539">Nucleus</keyword>
<dbReference type="SUPFAM" id="SSF54160">
    <property type="entry name" value="Chromo domain-like"/>
    <property type="match status" value="1"/>
</dbReference>
<evidence type="ECO:0000256" key="1">
    <source>
        <dbReference type="ARBA" id="ARBA00004123"/>
    </source>
</evidence>
<accession>A0A1R3RN31</accession>
<keyword evidence="8" id="KW-1185">Reference proteome</keyword>
<feature type="domain" description="Chromo" evidence="6">
    <location>
        <begin position="26"/>
        <end position="84"/>
    </location>
</feature>
<feature type="region of interest" description="Disordered" evidence="5">
    <location>
        <begin position="217"/>
        <end position="335"/>
    </location>
</feature>
<evidence type="ECO:0000259" key="6">
    <source>
        <dbReference type="PROSITE" id="PS50013"/>
    </source>
</evidence>
<dbReference type="InterPro" id="IPR016197">
    <property type="entry name" value="Chromo-like_dom_sf"/>
</dbReference>
<keyword evidence="4" id="KW-0175">Coiled coil</keyword>
<evidence type="ECO:0000313" key="7">
    <source>
        <dbReference type="EMBL" id="OOF95883.1"/>
    </source>
</evidence>
<dbReference type="GO" id="GO:0006338">
    <property type="term" value="P:chromatin remodeling"/>
    <property type="evidence" value="ECO:0007669"/>
    <property type="project" value="UniProtKB-ARBA"/>
</dbReference>
<feature type="region of interest" description="Disordered" evidence="5">
    <location>
        <begin position="185"/>
        <end position="205"/>
    </location>
</feature>
<proteinExistence type="predicted"/>